<accession>C0Q949</accession>
<dbReference type="KEGG" id="dat:HRM2_34790"/>
<dbReference type="OrthoDB" id="9781691at2"/>
<dbReference type="STRING" id="177437.HRM2_34790"/>
<dbReference type="AlphaFoldDB" id="C0Q949"/>
<dbReference type="eggNOG" id="COG3409">
    <property type="taxonomic scope" value="Bacteria"/>
</dbReference>
<dbReference type="EMBL" id="CP001087">
    <property type="protein sequence ID" value="ACN16554.1"/>
    <property type="molecule type" value="Genomic_DNA"/>
</dbReference>
<protein>
    <recommendedName>
        <fullName evidence="3">Peptidoglycan binding-like domain-containing protein</fullName>
    </recommendedName>
</protein>
<keyword evidence="2" id="KW-1185">Reference proteome</keyword>
<dbReference type="HOGENOM" id="CLU_846564_0_0_7"/>
<evidence type="ECO:0000313" key="2">
    <source>
        <dbReference type="Proteomes" id="UP000000442"/>
    </source>
</evidence>
<evidence type="ECO:0000313" key="1">
    <source>
        <dbReference type="EMBL" id="ACN16554.1"/>
    </source>
</evidence>
<name>C0Q949_DESAH</name>
<reference evidence="1 2" key="1">
    <citation type="journal article" date="2009" name="Environ. Microbiol.">
        <title>Genome sequence of Desulfobacterium autotrophicum HRM2, a marine sulfate reducer oxidizing organic carbon completely to carbon dioxide.</title>
        <authorList>
            <person name="Strittmatter A.W."/>
            <person name="Liesegang H."/>
            <person name="Rabus R."/>
            <person name="Decker I."/>
            <person name="Amann J."/>
            <person name="Andres S."/>
            <person name="Henne A."/>
            <person name="Fricke W.F."/>
            <person name="Martinez-Arias R."/>
            <person name="Bartels D."/>
            <person name="Goesmann A."/>
            <person name="Krause L."/>
            <person name="Puehler A."/>
            <person name="Klenk H.P."/>
            <person name="Richter M."/>
            <person name="Schuler M."/>
            <person name="Gloeckner F.O."/>
            <person name="Meyerdierks A."/>
            <person name="Gottschalk G."/>
            <person name="Amann R."/>
        </authorList>
    </citation>
    <scope>NUCLEOTIDE SEQUENCE [LARGE SCALE GENOMIC DNA]</scope>
    <source>
        <strain evidence="2">ATCC 43914 / DSM 3382 / HRM2</strain>
    </source>
</reference>
<sequence>MKTVTFPLKQRDKGIEVANLQDALKLMLEREAIFPGNPRARAALLAKLPSERQTRTYDTTTFKLVRAIQEERQLRPDGVVGKQTADAVNLLLKEWGVLDEPTEPEDQKYQVKGCIYQASRIQKANVIPLSGTLIRVFDRDLRHEQFIGETFSNRQGQYTLSYTQVQFRRAEKENADLIVRVLGPDGNVLSSSSVIFNAQPIEVIDIEVPAPPEYEQLTAELIPLLEGLPFSELTEEDVAFLIGETGIERLLISSLISAAKLASLTNLAINIHYGMLREGLPSELSLLLQQGRVVQHHALEAAIKNKRIASFSSAELNEVLDRIEEIGR</sequence>
<dbReference type="Gene3D" id="1.10.101.10">
    <property type="entry name" value="PGBD-like superfamily/PGBD"/>
    <property type="match status" value="1"/>
</dbReference>
<dbReference type="Proteomes" id="UP000000442">
    <property type="component" value="Chromosome"/>
</dbReference>
<gene>
    <name evidence="1" type="ordered locus">HRM2_34790</name>
</gene>
<organism evidence="1 2">
    <name type="scientific">Desulforapulum autotrophicum (strain ATCC 43914 / DSM 3382 / VKM B-1955 / HRM2)</name>
    <name type="common">Desulfobacterium autotrophicum</name>
    <dbReference type="NCBI Taxonomy" id="177437"/>
    <lineage>
        <taxon>Bacteria</taxon>
        <taxon>Pseudomonadati</taxon>
        <taxon>Thermodesulfobacteriota</taxon>
        <taxon>Desulfobacteria</taxon>
        <taxon>Desulfobacterales</taxon>
        <taxon>Desulfobacteraceae</taxon>
        <taxon>Desulforapulum</taxon>
    </lineage>
</organism>
<evidence type="ECO:0008006" key="3">
    <source>
        <dbReference type="Google" id="ProtNLM"/>
    </source>
</evidence>
<proteinExistence type="predicted"/>
<dbReference type="InterPro" id="IPR036366">
    <property type="entry name" value="PGBDSf"/>
</dbReference>
<dbReference type="RefSeq" id="WP_015905306.1">
    <property type="nucleotide sequence ID" value="NC_012108.1"/>
</dbReference>